<comment type="similarity">
    <text evidence="3">Belongs to the KhpA RNA-binding protein family.</text>
</comment>
<sequence length="75" mass="8535">MKTLLETIVRSLVDHPECVVIRETEQQQSITYSIALHHEDVGKVIGKNGRIIQAIRTVVQAANESKKRIDVRIEE</sequence>
<evidence type="ECO:0000256" key="1">
    <source>
        <dbReference type="ARBA" id="ARBA00022490"/>
    </source>
</evidence>
<dbReference type="Pfam" id="PF13083">
    <property type="entry name" value="KH_KhpA-B"/>
    <property type="match status" value="1"/>
</dbReference>
<dbReference type="PATRIC" id="fig|265546.4.peg.207"/>
<dbReference type="GO" id="GO:0009252">
    <property type="term" value="P:peptidoglycan biosynthetic process"/>
    <property type="evidence" value="ECO:0007669"/>
    <property type="project" value="UniProtKB-UniRule"/>
</dbReference>
<dbReference type="InterPro" id="IPR009019">
    <property type="entry name" value="KH_sf_prok-type"/>
</dbReference>
<dbReference type="GO" id="GO:0071555">
    <property type="term" value="P:cell wall organization"/>
    <property type="evidence" value="ECO:0007669"/>
    <property type="project" value="UniProtKB-KW"/>
</dbReference>
<dbReference type="PROSITE" id="PS50084">
    <property type="entry name" value="KH_TYPE_1"/>
    <property type="match status" value="1"/>
</dbReference>
<dbReference type="EMBL" id="JXTG01000001">
    <property type="protein sequence ID" value="KIP22520.1"/>
    <property type="molecule type" value="Genomic_DNA"/>
</dbReference>
<gene>
    <name evidence="3" type="primary">khpA</name>
    <name evidence="4" type="ORF">JV16_00200</name>
</gene>
<name>A0A0D0GB79_9BACL</name>
<dbReference type="SUPFAM" id="SSF54814">
    <property type="entry name" value="Prokaryotic type KH domain (KH-domain type II)"/>
    <property type="match status" value="1"/>
</dbReference>
<dbReference type="AlphaFoldDB" id="A0A0D0GB79"/>
<dbReference type="GO" id="GO:0003723">
    <property type="term" value="F:RNA binding"/>
    <property type="evidence" value="ECO:0007669"/>
    <property type="project" value="UniProtKB-UniRule"/>
</dbReference>
<reference evidence="4 5" key="1">
    <citation type="submission" date="2015-01" db="EMBL/GenBank/DDBJ databases">
        <title>Genome sequence of Anoxybacillus ayderensis strain AB04.</title>
        <authorList>
            <person name="Belduz A.O."/>
            <person name="Canakci S."/>
            <person name="Chan K.-G."/>
            <person name="Kahar U.M."/>
            <person name="Yaakob A.S."/>
            <person name="Chan C.S."/>
            <person name="Goh K.M."/>
        </authorList>
    </citation>
    <scope>NUCLEOTIDE SEQUENCE [LARGE SCALE GENOMIC DNA]</scope>
    <source>
        <strain evidence="4 5">AB04</strain>
    </source>
</reference>
<dbReference type="Gene3D" id="3.30.300.20">
    <property type="match status" value="1"/>
</dbReference>
<dbReference type="CDD" id="cd22533">
    <property type="entry name" value="KH-II_YlqC-like"/>
    <property type="match status" value="1"/>
</dbReference>
<keyword evidence="3" id="KW-0961">Cell wall biogenesis/degradation</keyword>
<proteinExistence type="inferred from homology"/>
<keyword evidence="3" id="KW-0143">Chaperone</keyword>
<dbReference type="GO" id="GO:0008360">
    <property type="term" value="P:regulation of cell shape"/>
    <property type="evidence" value="ECO:0007669"/>
    <property type="project" value="UniProtKB-KW"/>
</dbReference>
<dbReference type="PANTHER" id="PTHR34654">
    <property type="entry name" value="UPF0109 PROTEIN SCO5592"/>
    <property type="match status" value="1"/>
</dbReference>
<evidence type="ECO:0000313" key="4">
    <source>
        <dbReference type="EMBL" id="KIP22520.1"/>
    </source>
</evidence>
<evidence type="ECO:0000256" key="2">
    <source>
        <dbReference type="ARBA" id="ARBA00022884"/>
    </source>
</evidence>
<comment type="function">
    <text evidence="3">A probable RNA chaperone. Forms a complex with KhpB which binds to cellular RNA and controls its expression. Plays a role in peptidoglycan (PG) homeostasis and cell length regulation.</text>
</comment>
<dbReference type="HAMAP" id="MF_00088">
    <property type="entry name" value="KhpA"/>
    <property type="match status" value="1"/>
</dbReference>
<evidence type="ECO:0000313" key="5">
    <source>
        <dbReference type="Proteomes" id="UP000032047"/>
    </source>
</evidence>
<dbReference type="PANTHER" id="PTHR34654:SF1">
    <property type="entry name" value="RNA-BINDING PROTEIN KHPA"/>
    <property type="match status" value="1"/>
</dbReference>
<evidence type="ECO:0000256" key="3">
    <source>
        <dbReference type="HAMAP-Rule" id="MF_00088"/>
    </source>
</evidence>
<accession>A0A4S3L3H3</accession>
<comment type="subunit">
    <text evidence="3">Forms a complex with KhpB.</text>
</comment>
<comment type="caution">
    <text evidence="4">The sequence shown here is derived from an EMBL/GenBank/DDBJ whole genome shotgun (WGS) entry which is preliminary data.</text>
</comment>
<dbReference type="GO" id="GO:0005737">
    <property type="term" value="C:cytoplasm"/>
    <property type="evidence" value="ECO:0007669"/>
    <property type="project" value="UniProtKB-SubCell"/>
</dbReference>
<dbReference type="Proteomes" id="UP000032047">
    <property type="component" value="Unassembled WGS sequence"/>
</dbReference>
<keyword evidence="1 3" id="KW-0963">Cytoplasm</keyword>
<comment type="subcellular location">
    <subcellularLocation>
        <location evidence="3">Cytoplasm</location>
    </subcellularLocation>
</comment>
<keyword evidence="5" id="KW-1185">Reference proteome</keyword>
<keyword evidence="2 3" id="KW-0694">RNA-binding</keyword>
<protein>
    <recommendedName>
        <fullName evidence="3">RNA-binding protein KhpA</fullName>
    </recommendedName>
    <alternativeName>
        <fullName evidence="3">KH-domain protein A</fullName>
    </alternativeName>
</protein>
<accession>A0A0D0GB79</accession>
<dbReference type="RefSeq" id="WP_009732863.1">
    <property type="nucleotide sequence ID" value="NZ_JACDUV010000005.1"/>
</dbReference>
<organism evidence="4 5">
    <name type="scientific">Anoxybacillus ayderensis</name>
    <dbReference type="NCBI Taxonomy" id="265546"/>
    <lineage>
        <taxon>Bacteria</taxon>
        <taxon>Bacillati</taxon>
        <taxon>Bacillota</taxon>
        <taxon>Bacilli</taxon>
        <taxon>Bacillales</taxon>
        <taxon>Anoxybacillaceae</taxon>
        <taxon>Anoxybacillus</taxon>
    </lineage>
</organism>
<dbReference type="InterPro" id="IPR015946">
    <property type="entry name" value="KH_dom-like_a/b"/>
</dbReference>
<keyword evidence="3" id="KW-0133">Cell shape</keyword>
<dbReference type="InterPro" id="IPR020627">
    <property type="entry name" value="KhpA"/>
</dbReference>